<dbReference type="AlphaFoldDB" id="A0A8S9N1Z4"/>
<proteinExistence type="predicted"/>
<dbReference type="Gene3D" id="3.90.25.10">
    <property type="entry name" value="UDP-galactose 4-epimerase, domain 1"/>
    <property type="match status" value="1"/>
</dbReference>
<protein>
    <submittedName>
        <fullName evidence="1">Uncharacterized protein</fullName>
    </submittedName>
</protein>
<evidence type="ECO:0000313" key="1">
    <source>
        <dbReference type="EMBL" id="KAF3489326.1"/>
    </source>
</evidence>
<name>A0A8S9N1Z4_BRACR</name>
<comment type="caution">
    <text evidence="1">The sequence shown here is derived from an EMBL/GenBank/DDBJ whole genome shotgun (WGS) entry which is preliminary data.</text>
</comment>
<reference evidence="1" key="1">
    <citation type="submission" date="2019-12" db="EMBL/GenBank/DDBJ databases">
        <title>Genome sequencing and annotation of Brassica cretica.</title>
        <authorList>
            <person name="Studholme D.J."/>
            <person name="Sarris P."/>
        </authorList>
    </citation>
    <scope>NUCLEOTIDE SEQUENCE</scope>
    <source>
        <strain evidence="1">PFS-109/04</strain>
        <tissue evidence="1">Leaf</tissue>
    </source>
</reference>
<accession>A0A8S9N1Z4</accession>
<dbReference type="EMBL" id="QGKX02002183">
    <property type="protein sequence ID" value="KAF3489326.1"/>
    <property type="molecule type" value="Genomic_DNA"/>
</dbReference>
<evidence type="ECO:0000313" key="2">
    <source>
        <dbReference type="Proteomes" id="UP000712600"/>
    </source>
</evidence>
<sequence length="55" mass="6572">MYQICIPGCLIRIVDRKEQERKKKEKKMMVDEDLEMAKREKVLVDAGYMEAQQQP</sequence>
<organism evidence="1 2">
    <name type="scientific">Brassica cretica</name>
    <name type="common">Mustard</name>
    <dbReference type="NCBI Taxonomy" id="69181"/>
    <lineage>
        <taxon>Eukaryota</taxon>
        <taxon>Viridiplantae</taxon>
        <taxon>Streptophyta</taxon>
        <taxon>Embryophyta</taxon>
        <taxon>Tracheophyta</taxon>
        <taxon>Spermatophyta</taxon>
        <taxon>Magnoliopsida</taxon>
        <taxon>eudicotyledons</taxon>
        <taxon>Gunneridae</taxon>
        <taxon>Pentapetalae</taxon>
        <taxon>rosids</taxon>
        <taxon>malvids</taxon>
        <taxon>Brassicales</taxon>
        <taxon>Brassicaceae</taxon>
        <taxon>Brassiceae</taxon>
        <taxon>Brassica</taxon>
    </lineage>
</organism>
<gene>
    <name evidence="1" type="ORF">F2Q69_00055069</name>
</gene>
<dbReference type="Proteomes" id="UP000712600">
    <property type="component" value="Unassembled WGS sequence"/>
</dbReference>